<feature type="compositionally biased region" description="Polar residues" evidence="1">
    <location>
        <begin position="548"/>
        <end position="566"/>
    </location>
</feature>
<name>A0A081IA64_PLAVN</name>
<gene>
    <name evidence="3" type="ORF">YYE_04756</name>
</gene>
<dbReference type="AlphaFoldDB" id="A0A081IA64"/>
<feature type="compositionally biased region" description="Polar residues" evidence="1">
    <location>
        <begin position="313"/>
        <end position="322"/>
    </location>
</feature>
<evidence type="ECO:0000313" key="4">
    <source>
        <dbReference type="Proteomes" id="UP000030681"/>
    </source>
</evidence>
<feature type="compositionally biased region" description="Polar residues" evidence="1">
    <location>
        <begin position="482"/>
        <end position="517"/>
    </location>
</feature>
<keyword evidence="2" id="KW-1133">Transmembrane helix</keyword>
<feature type="region of interest" description="Disordered" evidence="1">
    <location>
        <begin position="393"/>
        <end position="534"/>
    </location>
</feature>
<feature type="compositionally biased region" description="Basic and acidic residues" evidence="1">
    <location>
        <begin position="395"/>
        <end position="407"/>
    </location>
</feature>
<accession>A0A081IA64</accession>
<dbReference type="EMBL" id="KL446956">
    <property type="protein sequence ID" value="KEG00572.1"/>
    <property type="molecule type" value="Genomic_DNA"/>
</dbReference>
<proteinExistence type="predicted"/>
<reference evidence="3 4" key="1">
    <citation type="submission" date="2013-02" db="EMBL/GenBank/DDBJ databases">
        <title>The Genome Sequence of Plasmodium vinckei vinckei.</title>
        <authorList>
            <consortium name="The Broad Institute Genome Sequencing Platform"/>
            <consortium name="The Broad Institute Genome Sequencing Center for Infectious Disease"/>
            <person name="Neafsey D."/>
            <person name="Cheeseman I."/>
            <person name="Volkman S."/>
            <person name="Adams J."/>
            <person name="Walker B."/>
            <person name="Young S.K."/>
            <person name="Zeng Q."/>
            <person name="Gargeya S."/>
            <person name="Fitzgerald M."/>
            <person name="Haas B."/>
            <person name="Abouelleil A."/>
            <person name="Alvarado L."/>
            <person name="Arachchi H.M."/>
            <person name="Berlin A.M."/>
            <person name="Chapman S.B."/>
            <person name="Dewar J."/>
            <person name="Goldberg J."/>
            <person name="Griggs A."/>
            <person name="Gujja S."/>
            <person name="Hansen M."/>
            <person name="Howarth C."/>
            <person name="Imamovic A."/>
            <person name="Larimer J."/>
            <person name="McCowan C."/>
            <person name="Murphy C."/>
            <person name="Neiman D."/>
            <person name="Pearson M."/>
            <person name="Priest M."/>
            <person name="Roberts A."/>
            <person name="Saif S."/>
            <person name="Shea T."/>
            <person name="Sisk P."/>
            <person name="Sykes S."/>
            <person name="Wortman J."/>
            <person name="Nusbaum C."/>
            <person name="Birren B."/>
        </authorList>
    </citation>
    <scope>NUCLEOTIDE SEQUENCE [LARGE SCALE GENOMIC DNA]</scope>
    <source>
        <strain evidence="4">vinckei</strain>
    </source>
</reference>
<evidence type="ECO:0008006" key="5">
    <source>
        <dbReference type="Google" id="ProtNLM"/>
    </source>
</evidence>
<dbReference type="Proteomes" id="UP000030681">
    <property type="component" value="Unassembled WGS sequence"/>
</dbReference>
<dbReference type="Pfam" id="PF06022">
    <property type="entry name" value="Cir_Bir_Yir"/>
    <property type="match status" value="1"/>
</dbReference>
<feature type="region of interest" description="Disordered" evidence="1">
    <location>
        <begin position="252"/>
        <end position="328"/>
    </location>
</feature>
<evidence type="ECO:0000256" key="2">
    <source>
        <dbReference type="SAM" id="Phobius"/>
    </source>
</evidence>
<organism evidence="3 4">
    <name type="scientific">Plasmodium vinckei vinckei</name>
    <dbReference type="NCBI Taxonomy" id="54757"/>
    <lineage>
        <taxon>Eukaryota</taxon>
        <taxon>Sar</taxon>
        <taxon>Alveolata</taxon>
        <taxon>Apicomplexa</taxon>
        <taxon>Aconoidasida</taxon>
        <taxon>Haemosporida</taxon>
        <taxon>Plasmodiidae</taxon>
        <taxon>Plasmodium</taxon>
        <taxon>Plasmodium (Vinckeia)</taxon>
    </lineage>
</organism>
<feature type="compositionally biased region" description="Polar residues" evidence="1">
    <location>
        <begin position="524"/>
        <end position="534"/>
    </location>
</feature>
<protein>
    <recommendedName>
        <fullName evidence="5">CIR protein PIR protein</fullName>
    </recommendedName>
</protein>
<feature type="non-terminal residue" evidence="3">
    <location>
        <position position="671"/>
    </location>
</feature>
<feature type="compositionally biased region" description="Polar residues" evidence="1">
    <location>
        <begin position="439"/>
        <end position="455"/>
    </location>
</feature>
<dbReference type="InterPro" id="IPR006477">
    <property type="entry name" value="Yir_bir_cir"/>
</dbReference>
<evidence type="ECO:0000256" key="1">
    <source>
        <dbReference type="SAM" id="MobiDB-lite"/>
    </source>
</evidence>
<sequence length="671" mass="75892">MCKLLLEGDSYFKGKDVDTTKINNNTKVKSYCSSDGCKTNEERINALTVYIYMKFKNSIRKTNYNKYDECFLMWLSDKLFNMYHESKGENKKKGFVYLITLNKAYDKYLKDHKVYLNYWELFDSIKGLKEANLKYMSEFYKLFNIICNTIVDYKDNGAGSKKLSKYSGNCLNQYRTLYMNIYECKSYLDLLNKLKGIYDDFRSHAIKKNPLNNNLATNLKKLIREDGVEMNAVRSFKTYNFSDSKCKFSKKKTASSKKMDKSSLQPSNQLKDTPKLQSSPEPAPPTEQTKDNQEKTTQPSVSKPGLKNDQKTSDIPTKVQSNEQKDSGTIKLQNISSSVKNSFEIFSNFFMKVATNNIKSLYHTVPPLLENVYHKSISFVDTTVNYVNEQLNKALENDPPNKEKKLEPPPSLPDPEKKEPQDTPTQTQDGQTNNHSEEPSSIQKNDSTDSKQVNPSDSGGNQSGSGGTGDNSPTSNDPSPPQKDSNQQNTPQQNSHKQNPQQTSPDQPETSQNSQKLKNPEAPQDSQGSQTSQNSILPISTEQTKILQPYQDPSGNQNSDQKSQEGLQKPGVVPVIIPEHPGSEVNGNETIGICDMYIFKKYKKFVISTIVLLISIALAIMHKYLSFGRRKKLNGKKNMKKVINSIGGKKQIQIIIKSSNQKKNTKKSINS</sequence>
<feature type="transmembrane region" description="Helical" evidence="2">
    <location>
        <begin position="605"/>
        <end position="625"/>
    </location>
</feature>
<feature type="region of interest" description="Disordered" evidence="1">
    <location>
        <begin position="548"/>
        <end position="567"/>
    </location>
</feature>
<keyword evidence="2" id="KW-0472">Membrane</keyword>
<feature type="compositionally biased region" description="Polar residues" evidence="1">
    <location>
        <begin position="264"/>
        <end position="280"/>
    </location>
</feature>
<feature type="compositionally biased region" description="Low complexity" evidence="1">
    <location>
        <begin position="422"/>
        <end position="432"/>
    </location>
</feature>
<keyword evidence="2" id="KW-0812">Transmembrane</keyword>
<evidence type="ECO:0000313" key="3">
    <source>
        <dbReference type="EMBL" id="KEG00572.1"/>
    </source>
</evidence>